<evidence type="ECO:0000259" key="10">
    <source>
        <dbReference type="PROSITE" id="PS50287"/>
    </source>
</evidence>
<keyword evidence="6" id="KW-0472">Membrane</keyword>
<dbReference type="Pfam" id="PF00530">
    <property type="entry name" value="SRCR"/>
    <property type="match status" value="1"/>
</dbReference>
<dbReference type="PANTHER" id="PTHR47653">
    <property type="entry name" value="PROTEIN BARK BEETLE"/>
    <property type="match status" value="1"/>
</dbReference>
<name>A0A8X6KS98_TRICU</name>
<evidence type="ECO:0000256" key="6">
    <source>
        <dbReference type="ARBA" id="ARBA00023136"/>
    </source>
</evidence>
<evidence type="ECO:0000256" key="4">
    <source>
        <dbReference type="ARBA" id="ARBA00022737"/>
    </source>
</evidence>
<dbReference type="GO" id="GO:0016020">
    <property type="term" value="C:membrane"/>
    <property type="evidence" value="ECO:0007669"/>
    <property type="project" value="UniProtKB-SubCell"/>
</dbReference>
<dbReference type="GO" id="GO:0045217">
    <property type="term" value="P:cell-cell junction maintenance"/>
    <property type="evidence" value="ECO:0007669"/>
    <property type="project" value="TreeGrafter"/>
</dbReference>
<dbReference type="PRINTS" id="PR00258">
    <property type="entry name" value="SPERACTRCPTR"/>
</dbReference>
<keyword evidence="4" id="KW-0677">Repeat</keyword>
<dbReference type="OrthoDB" id="6409682at2759"/>
<evidence type="ECO:0000256" key="3">
    <source>
        <dbReference type="ARBA" id="ARBA00022729"/>
    </source>
</evidence>
<dbReference type="AlphaFoldDB" id="A0A8X6KS98"/>
<dbReference type="SMART" id="SM00202">
    <property type="entry name" value="SR"/>
    <property type="match status" value="1"/>
</dbReference>
<evidence type="ECO:0000313" key="11">
    <source>
        <dbReference type="EMBL" id="GFQ82201.1"/>
    </source>
</evidence>
<evidence type="ECO:0000313" key="12">
    <source>
        <dbReference type="Proteomes" id="UP000887116"/>
    </source>
</evidence>
<evidence type="ECO:0000256" key="2">
    <source>
        <dbReference type="ARBA" id="ARBA00022692"/>
    </source>
</evidence>
<feature type="domain" description="SRCR" evidence="10">
    <location>
        <begin position="108"/>
        <end position="204"/>
    </location>
</feature>
<comment type="caution">
    <text evidence="9">Lacks conserved residue(s) required for the propagation of feature annotation.</text>
</comment>
<dbReference type="InterPro" id="IPR053243">
    <property type="entry name" value="SJ_maturation_regulator"/>
</dbReference>
<comment type="caution">
    <text evidence="11">The sequence shown here is derived from an EMBL/GenBank/DDBJ whole genome shotgun (WGS) entry which is preliminary data.</text>
</comment>
<evidence type="ECO:0000256" key="8">
    <source>
        <dbReference type="ARBA" id="ARBA00023180"/>
    </source>
</evidence>
<dbReference type="FunFam" id="3.10.250.10:FF:000016">
    <property type="entry name" value="Scavenger receptor cysteine-rich protein type 12"/>
    <property type="match status" value="1"/>
</dbReference>
<keyword evidence="8" id="KW-0325">Glycoprotein</keyword>
<dbReference type="Proteomes" id="UP000887116">
    <property type="component" value="Unassembled WGS sequence"/>
</dbReference>
<dbReference type="PROSITE" id="PS50287">
    <property type="entry name" value="SRCR_2"/>
    <property type="match status" value="1"/>
</dbReference>
<evidence type="ECO:0000256" key="7">
    <source>
        <dbReference type="ARBA" id="ARBA00023157"/>
    </source>
</evidence>
<keyword evidence="12" id="KW-1185">Reference proteome</keyword>
<sequence>MISSFTCLFSSAFSLCLEKRIRTFACIYRERRNTSSRSFLGFSSELTKLWGQPGYFFTAVARMQVIASLLSLTIHAGEIDRKIIFTRLVDRQFSWSDSGEQLPDWPDVRLVDGHSILEGRLQMLYKGKWRSVCTNSKNWTAESLQVMCRQLGFSGGHLYHWFPRNNDSSQMMYEDPHCMGNEFSLMDCLNWKFRQLGSGVCAFH</sequence>
<comment type="subcellular location">
    <subcellularLocation>
        <location evidence="1">Membrane</location>
        <topology evidence="1">Single-pass membrane protein</topology>
    </subcellularLocation>
</comment>
<gene>
    <name evidence="11" type="primary">bark</name>
    <name evidence="11" type="ORF">TNCT_186131</name>
</gene>
<feature type="disulfide bond" evidence="9">
    <location>
        <begin position="178"/>
        <end position="188"/>
    </location>
</feature>
<dbReference type="InterPro" id="IPR001190">
    <property type="entry name" value="SRCR"/>
</dbReference>
<reference evidence="11" key="1">
    <citation type="submission" date="2020-07" db="EMBL/GenBank/DDBJ databases">
        <title>Multicomponent nature underlies the extraordinary mechanical properties of spider dragline silk.</title>
        <authorList>
            <person name="Kono N."/>
            <person name="Nakamura H."/>
            <person name="Mori M."/>
            <person name="Yoshida Y."/>
            <person name="Ohtoshi R."/>
            <person name="Malay A.D."/>
            <person name="Moran D.A.P."/>
            <person name="Tomita M."/>
            <person name="Numata K."/>
            <person name="Arakawa K."/>
        </authorList>
    </citation>
    <scope>NUCLEOTIDE SEQUENCE</scope>
</reference>
<evidence type="ECO:0000256" key="5">
    <source>
        <dbReference type="ARBA" id="ARBA00022989"/>
    </source>
</evidence>
<accession>A0A8X6KS98</accession>
<proteinExistence type="predicted"/>
<dbReference type="InterPro" id="IPR036772">
    <property type="entry name" value="SRCR-like_dom_sf"/>
</dbReference>
<evidence type="ECO:0000256" key="1">
    <source>
        <dbReference type="ARBA" id="ARBA00004167"/>
    </source>
</evidence>
<evidence type="ECO:0000256" key="9">
    <source>
        <dbReference type="PROSITE-ProRule" id="PRU00196"/>
    </source>
</evidence>
<dbReference type="Gene3D" id="3.10.250.10">
    <property type="entry name" value="SRCR-like domain"/>
    <property type="match status" value="1"/>
</dbReference>
<keyword evidence="3" id="KW-0732">Signal</keyword>
<dbReference type="SUPFAM" id="SSF56487">
    <property type="entry name" value="SRCR-like"/>
    <property type="match status" value="1"/>
</dbReference>
<keyword evidence="5" id="KW-1133">Transmembrane helix</keyword>
<keyword evidence="7 9" id="KW-1015">Disulfide bond</keyword>
<dbReference type="EMBL" id="BMAO01002649">
    <property type="protein sequence ID" value="GFQ82201.1"/>
    <property type="molecule type" value="Genomic_DNA"/>
</dbReference>
<protein>
    <submittedName>
        <fullName evidence="11">Protein bark beetle</fullName>
    </submittedName>
</protein>
<keyword evidence="2" id="KW-0812">Transmembrane</keyword>
<dbReference type="PANTHER" id="PTHR47653:SF1">
    <property type="entry name" value="DELETED IN MALIGNANT BRAIN TUMORS 1 PROTEIN"/>
    <property type="match status" value="1"/>
</dbReference>
<organism evidence="11 12">
    <name type="scientific">Trichonephila clavata</name>
    <name type="common">Joro spider</name>
    <name type="synonym">Nephila clavata</name>
    <dbReference type="NCBI Taxonomy" id="2740835"/>
    <lineage>
        <taxon>Eukaryota</taxon>
        <taxon>Metazoa</taxon>
        <taxon>Ecdysozoa</taxon>
        <taxon>Arthropoda</taxon>
        <taxon>Chelicerata</taxon>
        <taxon>Arachnida</taxon>
        <taxon>Araneae</taxon>
        <taxon>Araneomorphae</taxon>
        <taxon>Entelegynae</taxon>
        <taxon>Araneoidea</taxon>
        <taxon>Nephilidae</taxon>
        <taxon>Trichonephila</taxon>
    </lineage>
</organism>